<dbReference type="AlphaFoldDB" id="A0A1A7XY84"/>
<organism evidence="1">
    <name type="scientific">Iconisemion striatum</name>
    <dbReference type="NCBI Taxonomy" id="60296"/>
    <lineage>
        <taxon>Eukaryota</taxon>
        <taxon>Metazoa</taxon>
        <taxon>Chordata</taxon>
        <taxon>Craniata</taxon>
        <taxon>Vertebrata</taxon>
        <taxon>Euteleostomi</taxon>
        <taxon>Actinopterygii</taxon>
        <taxon>Neopterygii</taxon>
        <taxon>Teleostei</taxon>
        <taxon>Neoteleostei</taxon>
        <taxon>Acanthomorphata</taxon>
        <taxon>Ovalentaria</taxon>
        <taxon>Atherinomorphae</taxon>
        <taxon>Cyprinodontiformes</taxon>
        <taxon>Nothobranchiidae</taxon>
        <taxon>Iconisemion</taxon>
    </lineage>
</organism>
<accession>A0A1A7XY84</accession>
<sequence length="69" mass="8199">FHSTMVTVCYVVGCTNRQGCKLNLSFYQITFMETEDGNEPQRSIKWNSSPQSIFRFVANMFYWVRLMFI</sequence>
<evidence type="ECO:0000313" key="1">
    <source>
        <dbReference type="EMBL" id="SBP23041.1"/>
    </source>
</evidence>
<feature type="non-terminal residue" evidence="1">
    <location>
        <position position="69"/>
    </location>
</feature>
<protein>
    <submittedName>
        <fullName evidence="1">Uncharacterized protein</fullName>
    </submittedName>
</protein>
<reference evidence="1" key="1">
    <citation type="submission" date="2016-05" db="EMBL/GenBank/DDBJ databases">
        <authorList>
            <person name="Lavstsen T."/>
            <person name="Jespersen J.S."/>
        </authorList>
    </citation>
    <scope>NUCLEOTIDE SEQUENCE</scope>
    <source>
        <tissue evidence="1">Brain</tissue>
    </source>
</reference>
<proteinExistence type="predicted"/>
<reference evidence="1" key="2">
    <citation type="submission" date="2016-06" db="EMBL/GenBank/DDBJ databases">
        <title>The genome of a short-lived fish provides insights into sex chromosome evolution and the genetic control of aging.</title>
        <authorList>
            <person name="Reichwald K."/>
            <person name="Felder M."/>
            <person name="Petzold A."/>
            <person name="Koch P."/>
            <person name="Groth M."/>
            <person name="Platzer M."/>
        </authorList>
    </citation>
    <scope>NUCLEOTIDE SEQUENCE</scope>
    <source>
        <tissue evidence="1">Brain</tissue>
    </source>
</reference>
<dbReference type="EMBL" id="HADX01000809">
    <property type="protein sequence ID" value="SBP23041.1"/>
    <property type="molecule type" value="Transcribed_RNA"/>
</dbReference>
<feature type="non-terminal residue" evidence="1">
    <location>
        <position position="1"/>
    </location>
</feature>
<name>A0A1A7XY84_9TELE</name>
<gene>
    <name evidence="1" type="primary">Nfu_g_1_002649</name>
</gene>